<evidence type="ECO:0000256" key="1">
    <source>
        <dbReference type="SAM" id="Phobius"/>
    </source>
</evidence>
<evidence type="ECO:0000313" key="3">
    <source>
        <dbReference type="Proteomes" id="UP000039865"/>
    </source>
</evidence>
<gene>
    <name evidence="2" type="primary">Contig16732.g17826</name>
    <name evidence="2" type="ORF">STYLEM_19098</name>
</gene>
<dbReference type="Proteomes" id="UP000039865">
    <property type="component" value="Unassembled WGS sequence"/>
</dbReference>
<organism evidence="2 3">
    <name type="scientific">Stylonychia lemnae</name>
    <name type="common">Ciliate</name>
    <dbReference type="NCBI Taxonomy" id="5949"/>
    <lineage>
        <taxon>Eukaryota</taxon>
        <taxon>Sar</taxon>
        <taxon>Alveolata</taxon>
        <taxon>Ciliophora</taxon>
        <taxon>Intramacronucleata</taxon>
        <taxon>Spirotrichea</taxon>
        <taxon>Stichotrichia</taxon>
        <taxon>Sporadotrichida</taxon>
        <taxon>Oxytrichidae</taxon>
        <taxon>Stylonychinae</taxon>
        <taxon>Stylonychia</taxon>
    </lineage>
</organism>
<dbReference type="AlphaFoldDB" id="A0A078B8U1"/>
<keyword evidence="3" id="KW-1185">Reference proteome</keyword>
<feature type="transmembrane region" description="Helical" evidence="1">
    <location>
        <begin position="56"/>
        <end position="77"/>
    </location>
</feature>
<feature type="transmembrane region" description="Helical" evidence="1">
    <location>
        <begin position="334"/>
        <end position="352"/>
    </location>
</feature>
<dbReference type="OrthoDB" id="322581at2759"/>
<keyword evidence="1" id="KW-1133">Transmembrane helix</keyword>
<reference evidence="2 3" key="1">
    <citation type="submission" date="2014-06" db="EMBL/GenBank/DDBJ databases">
        <authorList>
            <person name="Swart Estienne"/>
        </authorList>
    </citation>
    <scope>NUCLEOTIDE SEQUENCE [LARGE SCALE GENOMIC DNA]</scope>
    <source>
        <strain evidence="2 3">130c</strain>
    </source>
</reference>
<accession>A0A078B8U1</accession>
<proteinExistence type="predicted"/>
<name>A0A078B8U1_STYLE</name>
<dbReference type="InParanoid" id="A0A078B8U1"/>
<feature type="transmembrane region" description="Helical" evidence="1">
    <location>
        <begin position="274"/>
        <end position="293"/>
    </location>
</feature>
<feature type="transmembrane region" description="Helical" evidence="1">
    <location>
        <begin position="140"/>
        <end position="160"/>
    </location>
</feature>
<keyword evidence="1" id="KW-0472">Membrane</keyword>
<feature type="transmembrane region" description="Helical" evidence="1">
    <location>
        <begin position="166"/>
        <end position="190"/>
    </location>
</feature>
<feature type="transmembrane region" description="Helical" evidence="1">
    <location>
        <begin position="358"/>
        <end position="377"/>
    </location>
</feature>
<feature type="transmembrane region" description="Helical" evidence="1">
    <location>
        <begin position="197"/>
        <end position="215"/>
    </location>
</feature>
<evidence type="ECO:0008006" key="4">
    <source>
        <dbReference type="Google" id="ProtNLM"/>
    </source>
</evidence>
<dbReference type="PANTHER" id="PTHR22911">
    <property type="entry name" value="ACYL-MALONYL CONDENSING ENZYME-RELATED"/>
    <property type="match status" value="1"/>
</dbReference>
<dbReference type="Gene3D" id="1.10.3730.20">
    <property type="match status" value="1"/>
</dbReference>
<dbReference type="GO" id="GO:0016020">
    <property type="term" value="C:membrane"/>
    <property type="evidence" value="ECO:0007669"/>
    <property type="project" value="TreeGrafter"/>
</dbReference>
<keyword evidence="1" id="KW-0812">Transmembrane</keyword>
<feature type="transmembrane region" description="Helical" evidence="1">
    <location>
        <begin position="235"/>
        <end position="253"/>
    </location>
</feature>
<evidence type="ECO:0000313" key="2">
    <source>
        <dbReference type="EMBL" id="CDW89958.1"/>
    </source>
</evidence>
<sequence length="382" mass="43250">MKESELHVIIFNEKSKALIDTHRDTPQDKSYFENLSPLKFSILVDLSLQIPVKNKIYFSESIFSAVFWGVANFIFSLLDDTDFATSCLTFPGFLTICIGYKILQIREHQRISKKIIFEQFFSKYFDETGSRVNFFNIFHMIIRSCLFFGLSLLVILASGYAQKAKINFGIVTSCISFSIVLSSIFSYIYYDEKLTKTQIIGMIIIIISIVGISFSKGNKSIDQADNRFTEEEKQYYKIISIALALTCGFVNFLRTFQAKYIYKKNGYQPVDLSVDCGLFLGLMTMICSIYYWLTGCKSYTWYNFGINIIASHIMMVLSIVALKCLVKGLAGPTGAIMYTCPVYTSILAAIFLKQIPSIYQIIASLLAILGVAIIILGSSKQR</sequence>
<dbReference type="EMBL" id="CCKQ01018021">
    <property type="protein sequence ID" value="CDW89958.1"/>
    <property type="molecule type" value="Genomic_DNA"/>
</dbReference>
<dbReference type="InterPro" id="IPR037185">
    <property type="entry name" value="EmrE-like"/>
</dbReference>
<protein>
    <recommendedName>
        <fullName evidence="4">EamA domain-containing protein</fullName>
    </recommendedName>
</protein>
<dbReference type="SUPFAM" id="SSF103481">
    <property type="entry name" value="Multidrug resistance efflux transporter EmrE"/>
    <property type="match status" value="2"/>
</dbReference>
<feature type="transmembrane region" description="Helical" evidence="1">
    <location>
        <begin position="299"/>
        <end position="322"/>
    </location>
</feature>